<evidence type="ECO:0000313" key="2">
    <source>
        <dbReference type="EMBL" id="BAC83388.1"/>
    </source>
</evidence>
<evidence type="ECO:0000256" key="1">
    <source>
        <dbReference type="SAM" id="MobiDB-lite"/>
    </source>
</evidence>
<evidence type="ECO:0000313" key="3">
    <source>
        <dbReference type="Proteomes" id="UP000000763"/>
    </source>
</evidence>
<dbReference type="EMBL" id="AP004270">
    <property type="protein sequence ID" value="BAC83388.1"/>
    <property type="molecule type" value="Genomic_DNA"/>
</dbReference>
<name>Q6ZF43_ORYSJ</name>
<reference evidence="3" key="2">
    <citation type="journal article" date="2008" name="Nucleic Acids Res.">
        <title>The rice annotation project database (RAP-DB): 2008 update.</title>
        <authorList>
            <consortium name="The rice annotation project (RAP)"/>
        </authorList>
    </citation>
    <scope>GENOME REANNOTATION</scope>
    <source>
        <strain evidence="3">cv. Nipponbare</strain>
    </source>
</reference>
<dbReference type="AlphaFoldDB" id="Q6ZF43"/>
<sequence length="62" mass="6084">MAESLASPATASRTLAGGVRVAAATGGEAATASHDGDADGEIQPSQTSTGQPQVDRWLGSDT</sequence>
<dbReference type="Proteomes" id="UP000000763">
    <property type="component" value="Chromosome 7"/>
</dbReference>
<feature type="region of interest" description="Disordered" evidence="1">
    <location>
        <begin position="25"/>
        <end position="62"/>
    </location>
</feature>
<proteinExistence type="predicted"/>
<feature type="compositionally biased region" description="Polar residues" evidence="1">
    <location>
        <begin position="43"/>
        <end position="52"/>
    </location>
</feature>
<organism evidence="2 3">
    <name type="scientific">Oryza sativa subsp. japonica</name>
    <name type="common">Rice</name>
    <dbReference type="NCBI Taxonomy" id="39947"/>
    <lineage>
        <taxon>Eukaryota</taxon>
        <taxon>Viridiplantae</taxon>
        <taxon>Streptophyta</taxon>
        <taxon>Embryophyta</taxon>
        <taxon>Tracheophyta</taxon>
        <taxon>Spermatophyta</taxon>
        <taxon>Magnoliopsida</taxon>
        <taxon>Liliopsida</taxon>
        <taxon>Poales</taxon>
        <taxon>Poaceae</taxon>
        <taxon>BOP clade</taxon>
        <taxon>Oryzoideae</taxon>
        <taxon>Oryzeae</taxon>
        <taxon>Oryzinae</taxon>
        <taxon>Oryza</taxon>
        <taxon>Oryza sativa</taxon>
    </lineage>
</organism>
<accession>Q6ZF43</accession>
<gene>
    <name evidence="2" type="primary">P0406F06.26</name>
</gene>
<protein>
    <submittedName>
        <fullName evidence="2">Uncharacterized protein</fullName>
    </submittedName>
</protein>
<reference evidence="3" key="1">
    <citation type="journal article" date="2005" name="Nature">
        <title>The map-based sequence of the rice genome.</title>
        <authorList>
            <consortium name="International rice genome sequencing project (IRGSP)"/>
            <person name="Matsumoto T."/>
            <person name="Wu J."/>
            <person name="Kanamori H."/>
            <person name="Katayose Y."/>
            <person name="Fujisawa M."/>
            <person name="Namiki N."/>
            <person name="Mizuno H."/>
            <person name="Yamamoto K."/>
            <person name="Antonio B.A."/>
            <person name="Baba T."/>
            <person name="Sakata K."/>
            <person name="Nagamura Y."/>
            <person name="Aoki H."/>
            <person name="Arikawa K."/>
            <person name="Arita K."/>
            <person name="Bito T."/>
            <person name="Chiden Y."/>
            <person name="Fujitsuka N."/>
            <person name="Fukunaka R."/>
            <person name="Hamada M."/>
            <person name="Harada C."/>
            <person name="Hayashi A."/>
            <person name="Hijishita S."/>
            <person name="Honda M."/>
            <person name="Hosokawa S."/>
            <person name="Ichikawa Y."/>
            <person name="Idonuma A."/>
            <person name="Iijima M."/>
            <person name="Ikeda M."/>
            <person name="Ikeno M."/>
            <person name="Ito K."/>
            <person name="Ito S."/>
            <person name="Ito T."/>
            <person name="Ito Y."/>
            <person name="Ito Y."/>
            <person name="Iwabuchi A."/>
            <person name="Kamiya K."/>
            <person name="Karasawa W."/>
            <person name="Kurita K."/>
            <person name="Katagiri S."/>
            <person name="Kikuta A."/>
            <person name="Kobayashi H."/>
            <person name="Kobayashi N."/>
            <person name="Machita K."/>
            <person name="Maehara T."/>
            <person name="Masukawa M."/>
            <person name="Mizubayashi T."/>
            <person name="Mukai Y."/>
            <person name="Nagasaki H."/>
            <person name="Nagata Y."/>
            <person name="Naito S."/>
            <person name="Nakashima M."/>
            <person name="Nakama Y."/>
            <person name="Nakamichi Y."/>
            <person name="Nakamura M."/>
            <person name="Meguro A."/>
            <person name="Negishi M."/>
            <person name="Ohta I."/>
            <person name="Ohta T."/>
            <person name="Okamoto M."/>
            <person name="Ono N."/>
            <person name="Saji S."/>
            <person name="Sakaguchi M."/>
            <person name="Sakai K."/>
            <person name="Shibata M."/>
            <person name="Shimokawa T."/>
            <person name="Song J."/>
            <person name="Takazaki Y."/>
            <person name="Terasawa K."/>
            <person name="Tsugane M."/>
            <person name="Tsuji K."/>
            <person name="Ueda S."/>
            <person name="Waki K."/>
            <person name="Yamagata H."/>
            <person name="Yamamoto M."/>
            <person name="Yamamoto S."/>
            <person name="Yamane H."/>
            <person name="Yoshiki S."/>
            <person name="Yoshihara R."/>
            <person name="Yukawa K."/>
            <person name="Zhong H."/>
            <person name="Yano M."/>
            <person name="Yuan Q."/>
            <person name="Ouyang S."/>
            <person name="Liu J."/>
            <person name="Jones K.M."/>
            <person name="Gansberger K."/>
            <person name="Moffat K."/>
            <person name="Hill J."/>
            <person name="Bera J."/>
            <person name="Fadrosh D."/>
            <person name="Jin S."/>
            <person name="Johri S."/>
            <person name="Kim M."/>
            <person name="Overton L."/>
            <person name="Reardon M."/>
            <person name="Tsitrin T."/>
            <person name="Vuong H."/>
            <person name="Weaver B."/>
            <person name="Ciecko A."/>
            <person name="Tallon L."/>
            <person name="Jackson J."/>
            <person name="Pai G."/>
            <person name="Aken S.V."/>
            <person name="Utterback T."/>
            <person name="Reidmuller S."/>
            <person name="Feldblyum T."/>
            <person name="Hsiao J."/>
            <person name="Zismann V."/>
            <person name="Iobst S."/>
            <person name="de Vazeille A.R."/>
            <person name="Buell C.R."/>
            <person name="Ying K."/>
            <person name="Li Y."/>
            <person name="Lu T."/>
            <person name="Huang Y."/>
            <person name="Zhao Q."/>
            <person name="Feng Q."/>
            <person name="Zhang L."/>
            <person name="Zhu J."/>
            <person name="Weng Q."/>
            <person name="Mu J."/>
            <person name="Lu Y."/>
            <person name="Fan D."/>
            <person name="Liu Y."/>
            <person name="Guan J."/>
            <person name="Zhang Y."/>
            <person name="Yu S."/>
            <person name="Liu X."/>
            <person name="Zhang Y."/>
            <person name="Hong G."/>
            <person name="Han B."/>
            <person name="Choisne N."/>
            <person name="Demange N."/>
            <person name="Orjeda G."/>
            <person name="Samain S."/>
            <person name="Cattolico L."/>
            <person name="Pelletier E."/>
            <person name="Couloux A."/>
            <person name="Segurens B."/>
            <person name="Wincker P."/>
            <person name="D'Hont A."/>
            <person name="Scarpelli C."/>
            <person name="Weissenbach J."/>
            <person name="Salanoubat M."/>
            <person name="Quetier F."/>
            <person name="Yu Y."/>
            <person name="Kim H.R."/>
            <person name="Rambo T."/>
            <person name="Currie J."/>
            <person name="Collura K."/>
            <person name="Luo M."/>
            <person name="Yang T."/>
            <person name="Ammiraju J.S.S."/>
            <person name="Engler F."/>
            <person name="Soderlund C."/>
            <person name="Wing R.A."/>
            <person name="Palmer L.E."/>
            <person name="de la Bastide M."/>
            <person name="Spiegel L."/>
            <person name="Nascimento L."/>
            <person name="Zutavern T."/>
            <person name="O'Shaughnessy A."/>
            <person name="Dike S."/>
            <person name="Dedhia N."/>
            <person name="Preston R."/>
            <person name="Balija V."/>
            <person name="McCombie W.R."/>
            <person name="Chow T."/>
            <person name="Chen H."/>
            <person name="Chung M."/>
            <person name="Chen C."/>
            <person name="Shaw J."/>
            <person name="Wu H."/>
            <person name="Hsiao K."/>
            <person name="Chao Y."/>
            <person name="Chu M."/>
            <person name="Cheng C."/>
            <person name="Hour A."/>
            <person name="Lee P."/>
            <person name="Lin S."/>
            <person name="Lin Y."/>
            <person name="Liou J."/>
            <person name="Liu S."/>
            <person name="Hsing Y."/>
            <person name="Raghuvanshi S."/>
            <person name="Mohanty A."/>
            <person name="Bharti A.K."/>
            <person name="Gaur A."/>
            <person name="Gupta V."/>
            <person name="Kumar D."/>
            <person name="Ravi V."/>
            <person name="Vij S."/>
            <person name="Kapur A."/>
            <person name="Khurana P."/>
            <person name="Khurana P."/>
            <person name="Khurana J.P."/>
            <person name="Tyagi A.K."/>
            <person name="Gaikwad K."/>
            <person name="Singh A."/>
            <person name="Dalal V."/>
            <person name="Srivastava S."/>
            <person name="Dixit A."/>
            <person name="Pal A.K."/>
            <person name="Ghazi I.A."/>
            <person name="Yadav M."/>
            <person name="Pandit A."/>
            <person name="Bhargava A."/>
            <person name="Sureshbabu K."/>
            <person name="Batra K."/>
            <person name="Sharma T.R."/>
            <person name="Mohapatra T."/>
            <person name="Singh N.K."/>
            <person name="Messing J."/>
            <person name="Nelson A.B."/>
            <person name="Fuks G."/>
            <person name="Kavchok S."/>
            <person name="Keizer G."/>
            <person name="Linton E."/>
            <person name="Llaca V."/>
            <person name="Song R."/>
            <person name="Tanyolac B."/>
            <person name="Young S."/>
            <person name="Ho-Il K."/>
            <person name="Hahn J.H."/>
            <person name="Sangsakoo G."/>
            <person name="Vanavichit A."/>
            <person name="de Mattos Luiz.A.T."/>
            <person name="Zimmer P.D."/>
            <person name="Malone G."/>
            <person name="Dellagostin O."/>
            <person name="de Oliveira A.C."/>
            <person name="Bevan M."/>
            <person name="Bancroft I."/>
            <person name="Minx P."/>
            <person name="Cordum H."/>
            <person name="Wilson R."/>
            <person name="Cheng Z."/>
            <person name="Jin W."/>
            <person name="Jiang J."/>
            <person name="Leong S.A."/>
            <person name="Iwama H."/>
            <person name="Gojobori T."/>
            <person name="Itoh T."/>
            <person name="Niimura Y."/>
            <person name="Fujii Y."/>
            <person name="Habara T."/>
            <person name="Sakai H."/>
            <person name="Sato Y."/>
            <person name="Wilson G."/>
            <person name="Kumar K."/>
            <person name="McCouch S."/>
            <person name="Juretic N."/>
            <person name="Hoen D."/>
            <person name="Wright S."/>
            <person name="Bruskiewich R."/>
            <person name="Bureau T."/>
            <person name="Miyao A."/>
            <person name="Hirochika H."/>
            <person name="Nishikawa T."/>
            <person name="Kadowaki K."/>
            <person name="Sugiura M."/>
            <person name="Burr B."/>
            <person name="Sasaki T."/>
        </authorList>
    </citation>
    <scope>NUCLEOTIDE SEQUENCE [LARGE SCALE GENOMIC DNA]</scope>
    <source>
        <strain evidence="3">cv. Nipponbare</strain>
    </source>
</reference>